<reference evidence="1 2" key="1">
    <citation type="submission" date="2015-10" db="EMBL/GenBank/DDBJ databases">
        <title>Draft genome sequence of Novosphingobium fuchskuhlense DSM 25065 isolated from a surface water sample of the southwest basin of Lake Grosse Fuchskuhle.</title>
        <authorList>
            <person name="Ruckert C."/>
            <person name="Winkler A."/>
            <person name="Glaeser J."/>
            <person name="Grossart H.-P."/>
            <person name="Kalinowski J."/>
            <person name="Glaeser S."/>
        </authorList>
    </citation>
    <scope>NUCLEOTIDE SEQUENCE [LARGE SCALE GENOMIC DNA]</scope>
    <source>
        <strain evidence="1 2">FNE08-7</strain>
    </source>
</reference>
<organism evidence="1 2">
    <name type="scientific">Novosphingobium fuchskuhlense</name>
    <dbReference type="NCBI Taxonomy" id="1117702"/>
    <lineage>
        <taxon>Bacteria</taxon>
        <taxon>Pseudomonadati</taxon>
        <taxon>Pseudomonadota</taxon>
        <taxon>Alphaproteobacteria</taxon>
        <taxon>Sphingomonadales</taxon>
        <taxon>Sphingomonadaceae</taxon>
        <taxon>Novosphingobium</taxon>
    </lineage>
</organism>
<proteinExistence type="predicted"/>
<keyword evidence="2" id="KW-1185">Reference proteome</keyword>
<comment type="caution">
    <text evidence="1">The sequence shown here is derived from an EMBL/GenBank/DDBJ whole genome shotgun (WGS) entry which is preliminary data.</text>
</comment>
<name>A0A117UZH8_9SPHN</name>
<dbReference type="EMBL" id="LLZS01000001">
    <property type="protein sequence ID" value="KUR73719.1"/>
    <property type="molecule type" value="Genomic_DNA"/>
</dbReference>
<gene>
    <name evidence="1" type="ORF">AQZ52_01770</name>
</gene>
<sequence>MLDHVEGGGILEQPAREDLVPGEPFAGRRAFLDEELDKCARFRRILPRRGPLAGGQLDDRIADAARFAALQLDDLRDVVALVQETQRRDAVLDRCAELAFDHARCIGSRAGALRCLARRRGFGVLVAAA</sequence>
<dbReference type="STRING" id="1117702.AQZ52_01770"/>
<evidence type="ECO:0000313" key="2">
    <source>
        <dbReference type="Proteomes" id="UP000058012"/>
    </source>
</evidence>
<protein>
    <submittedName>
        <fullName evidence="1">Uncharacterized protein</fullName>
    </submittedName>
</protein>
<accession>A0A117UZH8</accession>
<dbReference type="AlphaFoldDB" id="A0A117UZH8"/>
<dbReference type="Proteomes" id="UP000058012">
    <property type="component" value="Unassembled WGS sequence"/>
</dbReference>
<evidence type="ECO:0000313" key="1">
    <source>
        <dbReference type="EMBL" id="KUR73719.1"/>
    </source>
</evidence>